<feature type="transmembrane region" description="Helical" evidence="1">
    <location>
        <begin position="384"/>
        <end position="408"/>
    </location>
</feature>
<keyword evidence="3" id="KW-1185">Reference proteome</keyword>
<feature type="transmembrane region" description="Helical" evidence="1">
    <location>
        <begin position="149"/>
        <end position="173"/>
    </location>
</feature>
<feature type="transmembrane region" description="Helical" evidence="1">
    <location>
        <begin position="350"/>
        <end position="372"/>
    </location>
</feature>
<evidence type="ECO:0000256" key="1">
    <source>
        <dbReference type="SAM" id="Phobius"/>
    </source>
</evidence>
<feature type="transmembrane region" description="Helical" evidence="1">
    <location>
        <begin position="179"/>
        <end position="199"/>
    </location>
</feature>
<protein>
    <submittedName>
        <fullName evidence="2">Uncharacterized protein</fullName>
    </submittedName>
</protein>
<feature type="transmembrane region" description="Helical" evidence="1">
    <location>
        <begin position="108"/>
        <end position="129"/>
    </location>
</feature>
<evidence type="ECO:0000313" key="3">
    <source>
        <dbReference type="Proteomes" id="UP001499978"/>
    </source>
</evidence>
<feature type="transmembrane region" description="Helical" evidence="1">
    <location>
        <begin position="259"/>
        <end position="276"/>
    </location>
</feature>
<proteinExistence type="predicted"/>
<feature type="transmembrane region" description="Helical" evidence="1">
    <location>
        <begin position="288"/>
        <end position="305"/>
    </location>
</feature>
<reference evidence="2 3" key="1">
    <citation type="journal article" date="2019" name="Int. J. Syst. Evol. Microbiol.">
        <title>The Global Catalogue of Microorganisms (GCM) 10K type strain sequencing project: providing services to taxonomists for standard genome sequencing and annotation.</title>
        <authorList>
            <consortium name="The Broad Institute Genomics Platform"/>
            <consortium name="The Broad Institute Genome Sequencing Center for Infectious Disease"/>
            <person name="Wu L."/>
            <person name="Ma J."/>
        </authorList>
    </citation>
    <scope>NUCLEOTIDE SEQUENCE [LARGE SCALE GENOMIC DNA]</scope>
    <source>
        <strain evidence="2 3">JCM 3367</strain>
    </source>
</reference>
<keyword evidence="1" id="KW-1133">Transmembrane helix</keyword>
<sequence>MGRYAGLLATAAVVGFMLLRAREHEADLRAGTLTPSRADPPPAPRWWRRVFNSHPTPVERARILRTPELFSIPRPVDAFGVSMLLGSTWIAVQFAVQDPIGAALTGSYGGLVAAAFSGVLLTGTVGMSLRRQASTGARWPVGRRATYALALVVGAVLGQTTTVAITATGGWFGPYDGPLPLLVPLPVLLGSCGLAWLVARATARAEATSGAVRLATTATHLAVFSLALLIGQEMQMYVHNGATLWGAILVEATVQAKPASIALAMVAIAVAAAAVRGSGSLPTRLRKAFLPALAAAVASAAVVFIRAEVPNATDQDWIAQVRMDFWLAAVAGAAAATATLAVPGRKASRALVTGPATAVLASVALFALRAQLQPSFSSPGAALLQYLTGALSILCLAILAASAIALLTSARSSRWPNLRYRGVVVGASLIASGLSVLLLRTNIPLIVV</sequence>
<keyword evidence="1" id="KW-0812">Transmembrane</keyword>
<comment type="caution">
    <text evidence="2">The sequence shown here is derived from an EMBL/GenBank/DDBJ whole genome shotgun (WGS) entry which is preliminary data.</text>
</comment>
<keyword evidence="1" id="KW-0472">Membrane</keyword>
<dbReference type="Proteomes" id="UP001499978">
    <property type="component" value="Unassembled WGS sequence"/>
</dbReference>
<dbReference type="EMBL" id="BAAARY010000009">
    <property type="protein sequence ID" value="GAA2524286.1"/>
    <property type="molecule type" value="Genomic_DNA"/>
</dbReference>
<gene>
    <name evidence="2" type="ORF">GCM10010201_23520</name>
</gene>
<feature type="transmembrane region" description="Helical" evidence="1">
    <location>
        <begin position="420"/>
        <end position="439"/>
    </location>
</feature>
<feature type="transmembrane region" description="Helical" evidence="1">
    <location>
        <begin position="325"/>
        <end position="343"/>
    </location>
</feature>
<feature type="transmembrane region" description="Helical" evidence="1">
    <location>
        <begin position="211"/>
        <end position="230"/>
    </location>
</feature>
<name>A0ABN3NJV4_9ACTN</name>
<accession>A0ABN3NJV4</accession>
<evidence type="ECO:0000313" key="2">
    <source>
        <dbReference type="EMBL" id="GAA2524286.1"/>
    </source>
</evidence>
<organism evidence="2 3">
    <name type="scientific">Pilimelia columellifera subsp. columellifera</name>
    <dbReference type="NCBI Taxonomy" id="706583"/>
    <lineage>
        <taxon>Bacteria</taxon>
        <taxon>Bacillati</taxon>
        <taxon>Actinomycetota</taxon>
        <taxon>Actinomycetes</taxon>
        <taxon>Micromonosporales</taxon>
        <taxon>Micromonosporaceae</taxon>
        <taxon>Pilimelia</taxon>
    </lineage>
</organism>